<dbReference type="AlphaFoldDB" id="A0A9N9H2P6"/>
<gene>
    <name evidence="1" type="ORF">AGERDE_LOCUS11454</name>
</gene>
<dbReference type="Proteomes" id="UP000789831">
    <property type="component" value="Unassembled WGS sequence"/>
</dbReference>
<comment type="caution">
    <text evidence="1">The sequence shown here is derived from an EMBL/GenBank/DDBJ whole genome shotgun (WGS) entry which is preliminary data.</text>
</comment>
<accession>A0A9N9H2P6</accession>
<dbReference type="EMBL" id="CAJVPL010004876">
    <property type="protein sequence ID" value="CAG8652281.1"/>
    <property type="molecule type" value="Genomic_DNA"/>
</dbReference>
<name>A0A9N9H2P6_9GLOM</name>
<reference evidence="1" key="1">
    <citation type="submission" date="2021-06" db="EMBL/GenBank/DDBJ databases">
        <authorList>
            <person name="Kallberg Y."/>
            <person name="Tangrot J."/>
            <person name="Rosling A."/>
        </authorList>
    </citation>
    <scope>NUCLEOTIDE SEQUENCE</scope>
    <source>
        <strain evidence="1">MT106</strain>
    </source>
</reference>
<protein>
    <submittedName>
        <fullName evidence="1">9659_t:CDS:1</fullName>
    </submittedName>
</protein>
<organism evidence="1 2">
    <name type="scientific">Ambispora gerdemannii</name>
    <dbReference type="NCBI Taxonomy" id="144530"/>
    <lineage>
        <taxon>Eukaryota</taxon>
        <taxon>Fungi</taxon>
        <taxon>Fungi incertae sedis</taxon>
        <taxon>Mucoromycota</taxon>
        <taxon>Glomeromycotina</taxon>
        <taxon>Glomeromycetes</taxon>
        <taxon>Archaeosporales</taxon>
        <taxon>Ambisporaceae</taxon>
        <taxon>Ambispora</taxon>
    </lineage>
</organism>
<keyword evidence="2" id="KW-1185">Reference proteome</keyword>
<evidence type="ECO:0000313" key="1">
    <source>
        <dbReference type="EMBL" id="CAG8652281.1"/>
    </source>
</evidence>
<sequence length="99" mass="11295">MIRQRAKGHVISGYFLESVLDKTRKKLCSKNRKRVMILDNELRQEITVLGGFQSLMNELLKLISERNNLPLCLVLRVLDDRTEALDTDGAINRAAEPNS</sequence>
<evidence type="ECO:0000313" key="2">
    <source>
        <dbReference type="Proteomes" id="UP000789831"/>
    </source>
</evidence>
<proteinExistence type="predicted"/>